<organism evidence="1 2">
    <name type="scientific">Brassica campestris</name>
    <name type="common">Field mustard</name>
    <dbReference type="NCBI Taxonomy" id="3711"/>
    <lineage>
        <taxon>Eukaryota</taxon>
        <taxon>Viridiplantae</taxon>
        <taxon>Streptophyta</taxon>
        <taxon>Embryophyta</taxon>
        <taxon>Tracheophyta</taxon>
        <taxon>Spermatophyta</taxon>
        <taxon>Magnoliopsida</taxon>
        <taxon>eudicotyledons</taxon>
        <taxon>Gunneridae</taxon>
        <taxon>Pentapetalae</taxon>
        <taxon>rosids</taxon>
        <taxon>malvids</taxon>
        <taxon>Brassicales</taxon>
        <taxon>Brassicaceae</taxon>
        <taxon>Brassiceae</taxon>
        <taxon>Brassica</taxon>
    </lineage>
</organism>
<dbReference type="InterPro" id="IPR003832">
    <property type="entry name" value="DUF212"/>
</dbReference>
<sequence length="235" mass="25445">MLKQSFVSHNANALCFSISNPKFNSLSPPKKPNRLASCALNVGLQDVTEVIHNKVSPFSFFLIFAAIDNDFMLCVKVLIAAGFSGAIGQLLKPFTSVVFYKKKLDFRTALQAGGFPSTHSSSVVAAATAIAFERGFDDSIFGLTVVYAALIMYDAQGVRREVGKHARVLNKLTANARKGEEEISIKGKEGETLESDEISEEVKLPLKESIGHTEVEVIAGALFGFLVSFGVYSLM</sequence>
<name>M4FCC5_BRACM</name>
<evidence type="ECO:0000313" key="2">
    <source>
        <dbReference type="Proteomes" id="UP000011750"/>
    </source>
</evidence>
<reference evidence="1 2" key="2">
    <citation type="journal article" date="2018" name="Hortic Res">
        <title>Improved Brassica rapa reference genome by single-molecule sequencing and chromosome conformation capture technologies.</title>
        <authorList>
            <person name="Zhang L."/>
            <person name="Cai X."/>
            <person name="Wu J."/>
            <person name="Liu M."/>
            <person name="Grob S."/>
            <person name="Cheng F."/>
            <person name="Liang J."/>
            <person name="Cai C."/>
            <person name="Liu Z."/>
            <person name="Liu B."/>
            <person name="Wang F."/>
            <person name="Li S."/>
            <person name="Liu F."/>
            <person name="Li X."/>
            <person name="Cheng L."/>
            <person name="Yang W."/>
            <person name="Li M.H."/>
            <person name="Grossniklaus U."/>
            <person name="Zheng H."/>
            <person name="Wang X."/>
        </authorList>
    </citation>
    <scope>NUCLEOTIDE SEQUENCE [LARGE SCALE GENOMIC DNA]</scope>
    <source>
        <strain evidence="1 2">cv. Chiifu-401-42</strain>
    </source>
</reference>
<reference evidence="1 2" key="1">
    <citation type="journal article" date="2011" name="Nat. Genet.">
        <title>The genome of the mesopolyploid crop species Brassica rapa.</title>
        <authorList>
            <consortium name="Brassica rapa Genome Sequencing Project Consortium"/>
            <person name="Wang X."/>
            <person name="Wang H."/>
            <person name="Wang J."/>
            <person name="Sun R."/>
            <person name="Wu J."/>
            <person name="Liu S."/>
            <person name="Bai Y."/>
            <person name="Mun J.H."/>
            <person name="Bancroft I."/>
            <person name="Cheng F."/>
            <person name="Huang S."/>
            <person name="Li X."/>
            <person name="Hua W."/>
            <person name="Wang J."/>
            <person name="Wang X."/>
            <person name="Freeling M."/>
            <person name="Pires J.C."/>
            <person name="Paterson A.H."/>
            <person name="Chalhoub B."/>
            <person name="Wang B."/>
            <person name="Hayward A."/>
            <person name="Sharpe A.G."/>
            <person name="Park B.S."/>
            <person name="Weisshaar B."/>
            <person name="Liu B."/>
            <person name="Li B."/>
            <person name="Liu B."/>
            <person name="Tong C."/>
            <person name="Song C."/>
            <person name="Duran C."/>
            <person name="Peng C."/>
            <person name="Geng C."/>
            <person name="Koh C."/>
            <person name="Lin C."/>
            <person name="Edwards D."/>
            <person name="Mu D."/>
            <person name="Shen D."/>
            <person name="Soumpourou E."/>
            <person name="Li F."/>
            <person name="Fraser F."/>
            <person name="Conant G."/>
            <person name="Lassalle G."/>
            <person name="King G.J."/>
            <person name="Bonnema G."/>
            <person name="Tang H."/>
            <person name="Wang H."/>
            <person name="Belcram H."/>
            <person name="Zhou H."/>
            <person name="Hirakawa H."/>
            <person name="Abe H."/>
            <person name="Guo H."/>
            <person name="Wang H."/>
            <person name="Jin H."/>
            <person name="Parkin I.A."/>
            <person name="Batley J."/>
            <person name="Kim J.S."/>
            <person name="Just J."/>
            <person name="Li J."/>
            <person name="Xu J."/>
            <person name="Deng J."/>
            <person name="Kim J.A."/>
            <person name="Li J."/>
            <person name="Yu J."/>
            <person name="Meng J."/>
            <person name="Wang J."/>
            <person name="Min J."/>
            <person name="Poulain J."/>
            <person name="Wang J."/>
            <person name="Hatakeyama K."/>
            <person name="Wu K."/>
            <person name="Wang L."/>
            <person name="Fang L."/>
            <person name="Trick M."/>
            <person name="Links M.G."/>
            <person name="Zhao M."/>
            <person name="Jin M."/>
            <person name="Ramchiary N."/>
            <person name="Drou N."/>
            <person name="Berkman P.J."/>
            <person name="Cai Q."/>
            <person name="Huang Q."/>
            <person name="Li R."/>
            <person name="Tabata S."/>
            <person name="Cheng S."/>
            <person name="Zhang S."/>
            <person name="Zhang S."/>
            <person name="Huang S."/>
            <person name="Sato S."/>
            <person name="Sun S."/>
            <person name="Kwon S.J."/>
            <person name="Choi S.R."/>
            <person name="Lee T.H."/>
            <person name="Fan W."/>
            <person name="Zhao X."/>
            <person name="Tan X."/>
            <person name="Xu X."/>
            <person name="Wang Y."/>
            <person name="Qiu Y."/>
            <person name="Yin Y."/>
            <person name="Li Y."/>
            <person name="Du Y."/>
            <person name="Liao Y."/>
            <person name="Lim Y."/>
            <person name="Narusaka Y."/>
            <person name="Wang Y."/>
            <person name="Wang Z."/>
            <person name="Li Z."/>
            <person name="Wang Z."/>
            <person name="Xiong Z."/>
            <person name="Zhang Z."/>
        </authorList>
    </citation>
    <scope>NUCLEOTIDE SEQUENCE [LARGE SCALE GENOMIC DNA]</scope>
    <source>
        <strain evidence="1 2">cv. Chiifu-401-42</strain>
    </source>
</reference>
<dbReference type="HOGENOM" id="CLU_073969_0_0_1"/>
<reference evidence="1" key="3">
    <citation type="submission" date="2023-03" db="UniProtKB">
        <authorList>
            <consortium name="EnsemblPlants"/>
        </authorList>
    </citation>
    <scope>IDENTIFICATION</scope>
    <source>
        <strain evidence="1">cv. Chiifu-401-42</strain>
    </source>
</reference>
<dbReference type="CDD" id="cd01610">
    <property type="entry name" value="PAP2_like"/>
    <property type="match status" value="1"/>
</dbReference>
<dbReference type="AlphaFoldDB" id="M4FCC5"/>
<evidence type="ECO:0000313" key="1">
    <source>
        <dbReference type="EnsemblPlants" id="Bra038743.1-P"/>
    </source>
</evidence>
<dbReference type="FunCoup" id="M4FCC5">
    <property type="interactions" value="1539"/>
</dbReference>
<dbReference type="EnsemblPlants" id="Bra038743.1">
    <property type="protein sequence ID" value="Bra038743.1-P"/>
    <property type="gene ID" value="Bra038743"/>
</dbReference>
<dbReference type="Proteomes" id="UP000011750">
    <property type="component" value="Chromosome A01"/>
</dbReference>
<dbReference type="Gramene" id="Bra038743.1">
    <property type="protein sequence ID" value="Bra038743.1-P"/>
    <property type="gene ID" value="Bra038743"/>
</dbReference>
<accession>M4FCC5</accession>
<keyword evidence="2" id="KW-1185">Reference proteome</keyword>
<dbReference type="InParanoid" id="M4FCC5"/>
<dbReference type="PANTHER" id="PTHR31446:SF2">
    <property type="entry name" value="ACID PHOSPHATASE_VANADIUM-DEPENDENT HALOPEROXIDASE-RELATED PROTEIN"/>
    <property type="match status" value="1"/>
</dbReference>
<dbReference type="Pfam" id="PF02681">
    <property type="entry name" value="DUF212"/>
    <property type="match status" value="1"/>
</dbReference>
<dbReference type="OMA" id="CKPFTSS"/>
<dbReference type="eggNOG" id="ENOG502S0HG">
    <property type="taxonomic scope" value="Eukaryota"/>
</dbReference>
<dbReference type="PANTHER" id="PTHR31446">
    <property type="entry name" value="ACID PHOSPHATASE/VANADIUM-DEPENDENT HALOPEROXIDASE-RELATED PROTEIN"/>
    <property type="match status" value="1"/>
</dbReference>
<dbReference type="STRING" id="51351.M4FCC5"/>
<protein>
    <submittedName>
        <fullName evidence="1">Uncharacterized protein</fullName>
    </submittedName>
</protein>
<proteinExistence type="predicted"/>